<evidence type="ECO:0000313" key="3">
    <source>
        <dbReference type="Proteomes" id="UP000642468"/>
    </source>
</evidence>
<proteinExistence type="predicted"/>
<feature type="transmembrane region" description="Helical" evidence="1">
    <location>
        <begin position="31"/>
        <end position="54"/>
    </location>
</feature>
<protein>
    <submittedName>
        <fullName evidence="2">Uncharacterized protein</fullName>
    </submittedName>
</protein>
<comment type="caution">
    <text evidence="2">The sequence shown here is derived from an EMBL/GenBank/DDBJ whole genome shotgun (WGS) entry which is preliminary data.</text>
</comment>
<keyword evidence="1" id="KW-0472">Membrane</keyword>
<dbReference type="EMBL" id="JACWZZ010000001">
    <property type="protein sequence ID" value="MBD2714047.1"/>
    <property type="molecule type" value="Genomic_DNA"/>
</dbReference>
<gene>
    <name evidence="2" type="ORF">IC231_03255</name>
</gene>
<keyword evidence="3" id="KW-1185">Reference proteome</keyword>
<evidence type="ECO:0000256" key="1">
    <source>
        <dbReference type="SAM" id="Phobius"/>
    </source>
</evidence>
<organism evidence="2 3">
    <name type="scientific">Hymenobacter duratus</name>
    <dbReference type="NCBI Taxonomy" id="2771356"/>
    <lineage>
        <taxon>Bacteria</taxon>
        <taxon>Pseudomonadati</taxon>
        <taxon>Bacteroidota</taxon>
        <taxon>Cytophagia</taxon>
        <taxon>Cytophagales</taxon>
        <taxon>Hymenobacteraceae</taxon>
        <taxon>Hymenobacter</taxon>
    </lineage>
</organism>
<feature type="transmembrane region" description="Helical" evidence="1">
    <location>
        <begin position="93"/>
        <end position="112"/>
    </location>
</feature>
<dbReference type="RefSeq" id="WP_190783166.1">
    <property type="nucleotide sequence ID" value="NZ_JACWZZ010000001.1"/>
</dbReference>
<keyword evidence="1" id="KW-1133">Transmembrane helix</keyword>
<keyword evidence="1" id="KW-0812">Transmembrane</keyword>
<feature type="transmembrane region" description="Helical" evidence="1">
    <location>
        <begin position="66"/>
        <end position="87"/>
    </location>
</feature>
<evidence type="ECO:0000313" key="2">
    <source>
        <dbReference type="EMBL" id="MBD2714047.1"/>
    </source>
</evidence>
<accession>A0ABR8JFA2</accession>
<dbReference type="Proteomes" id="UP000642468">
    <property type="component" value="Unassembled WGS sequence"/>
</dbReference>
<reference evidence="2 3" key="1">
    <citation type="submission" date="2020-09" db="EMBL/GenBank/DDBJ databases">
        <authorList>
            <person name="Kim M.K."/>
        </authorList>
    </citation>
    <scope>NUCLEOTIDE SEQUENCE [LARGE SCALE GENOMIC DNA]</scope>
    <source>
        <strain evidence="2 3">BT646</strain>
    </source>
</reference>
<name>A0ABR8JFA2_9BACT</name>
<sequence length="120" mass="13137">MKRRAFLLCLLFLFAGRQVFGEAFKNGTVEDFLGAALLLMFGAPVAIGLGVYGLLRLTDYEHTASLVITVLLACLAWWFGLFILFDMPANPGRFWFIALCMSAGAAAAGYYGSREEKPDA</sequence>